<organism evidence="8 9">
    <name type="scientific">Candidatus Enterococcus wittei</name>
    <dbReference type="NCBI Taxonomy" id="1987383"/>
    <lineage>
        <taxon>Bacteria</taxon>
        <taxon>Bacillati</taxon>
        <taxon>Bacillota</taxon>
        <taxon>Bacilli</taxon>
        <taxon>Lactobacillales</taxon>
        <taxon>Enterococcaceae</taxon>
        <taxon>Enterococcus</taxon>
    </lineage>
</organism>
<evidence type="ECO:0000256" key="4">
    <source>
        <dbReference type="ARBA" id="ARBA00022989"/>
    </source>
</evidence>
<evidence type="ECO:0000256" key="6">
    <source>
        <dbReference type="PIRNR" id="PIRNR018968"/>
    </source>
</evidence>
<dbReference type="Proteomes" id="UP000194933">
    <property type="component" value="Unassembled WGS sequence"/>
</dbReference>
<comment type="subcellular location">
    <subcellularLocation>
        <location evidence="1 6">Cell membrane</location>
        <topology evidence="1 6">Multi-pass membrane protein</topology>
    </subcellularLocation>
</comment>
<keyword evidence="5 6" id="KW-0472">Membrane</keyword>
<dbReference type="InterPro" id="IPR052536">
    <property type="entry name" value="ABC-4_Integral_Memb_Prot"/>
</dbReference>
<evidence type="ECO:0000313" key="8">
    <source>
        <dbReference type="EMBL" id="OTP09626.1"/>
    </source>
</evidence>
<dbReference type="InterPro" id="IPR027022">
    <property type="entry name" value="ABC_permease_BceB-typ"/>
</dbReference>
<keyword evidence="6" id="KW-0813">Transport</keyword>
<dbReference type="AlphaFoldDB" id="A0A242JWD0"/>
<evidence type="ECO:0000313" key="9">
    <source>
        <dbReference type="Proteomes" id="UP000194933"/>
    </source>
</evidence>
<feature type="transmembrane region" description="Helical" evidence="6">
    <location>
        <begin position="203"/>
        <end position="222"/>
    </location>
</feature>
<evidence type="ECO:0000256" key="1">
    <source>
        <dbReference type="ARBA" id="ARBA00004651"/>
    </source>
</evidence>
<dbReference type="Pfam" id="PF02687">
    <property type="entry name" value="FtsX"/>
    <property type="match status" value="2"/>
</dbReference>
<name>A0A242JWD0_9ENTE</name>
<feature type="transmembrane region" description="Helical" evidence="6">
    <location>
        <begin position="656"/>
        <end position="675"/>
    </location>
</feature>
<dbReference type="STRING" id="1987383.A5844_002406"/>
<feature type="transmembrane region" description="Helical" evidence="6">
    <location>
        <begin position="624"/>
        <end position="650"/>
    </location>
</feature>
<reference evidence="8 9" key="1">
    <citation type="submission" date="2017-05" db="EMBL/GenBank/DDBJ databases">
        <title>The Genome Sequence of Enterococcus sp. 10A9_DIV0425.</title>
        <authorList>
            <consortium name="The Broad Institute Genomics Platform"/>
            <consortium name="The Broad Institute Genomic Center for Infectious Diseases"/>
            <person name="Earl A."/>
            <person name="Manson A."/>
            <person name="Schwartman J."/>
            <person name="Gilmore M."/>
            <person name="Abouelleil A."/>
            <person name="Cao P."/>
            <person name="Chapman S."/>
            <person name="Cusick C."/>
            <person name="Shea T."/>
            <person name="Young S."/>
            <person name="Neafsey D."/>
            <person name="Nusbaum C."/>
            <person name="Birren B."/>
        </authorList>
    </citation>
    <scope>NUCLEOTIDE SEQUENCE [LARGE SCALE GENOMIC DNA]</scope>
    <source>
        <strain evidence="8 9">10A9_DIV0425</strain>
    </source>
</reference>
<feature type="transmembrane region" description="Helical" evidence="6">
    <location>
        <begin position="566"/>
        <end position="590"/>
    </location>
</feature>
<evidence type="ECO:0000259" key="7">
    <source>
        <dbReference type="Pfam" id="PF02687"/>
    </source>
</evidence>
<comment type="similarity">
    <text evidence="6">Belongs to the ABC-4 integral membrane protein family.</text>
</comment>
<accession>A0A242JWD0</accession>
<feature type="transmembrane region" description="Helical" evidence="6">
    <location>
        <begin position="146"/>
        <end position="173"/>
    </location>
</feature>
<keyword evidence="2 6" id="KW-1003">Cell membrane</keyword>
<proteinExistence type="inferred from homology"/>
<feature type="domain" description="ABC3 transporter permease C-terminal" evidence="7">
    <location>
        <begin position="575"/>
        <end position="680"/>
    </location>
</feature>
<dbReference type="InterPro" id="IPR003838">
    <property type="entry name" value="ABC3_permease_C"/>
</dbReference>
<protein>
    <recommendedName>
        <fullName evidence="7">ABC3 transporter permease C-terminal domain-containing protein</fullName>
    </recommendedName>
</protein>
<dbReference type="PIRSF" id="PIRSF018968">
    <property type="entry name" value="ABC_permease_BceB"/>
    <property type="match status" value="1"/>
</dbReference>
<keyword evidence="4 6" id="KW-1133">Transmembrane helix</keyword>
<feature type="transmembrane region" description="Helical" evidence="6">
    <location>
        <begin position="17"/>
        <end position="39"/>
    </location>
</feature>
<dbReference type="GO" id="GO:0005886">
    <property type="term" value="C:plasma membrane"/>
    <property type="evidence" value="ECO:0007669"/>
    <property type="project" value="UniProtKB-SubCell"/>
</dbReference>
<feature type="transmembrane region" description="Helical" evidence="6">
    <location>
        <begin position="300"/>
        <end position="323"/>
    </location>
</feature>
<feature type="transmembrane region" description="Helical" evidence="6">
    <location>
        <begin position="101"/>
        <end position="126"/>
    </location>
</feature>
<dbReference type="RefSeq" id="WP_086285444.1">
    <property type="nucleotide sequence ID" value="NZ_NGMO01000004.1"/>
</dbReference>
<sequence length="686" mass="79055">MLYKLAVKSFLKQSRGYLIYFFSLTLSTMIYYSFSAMTYDQSLIRRASQDVSINNILKLGSWIITVVLLFFVISANRFFLNRRKKEIGIYQLFGISKFQIATIYVLETMIIGFFSCTVGILLGSIFSKLFQMILVRMMKMQIQSRFFISGPSIVETIVVFFCILSAVSLYSLWKIWRYPMIRSFGEKEQVESSMMRIRTRHRLLGIVGLLFISSSYFGAVHFREIIGYLLDKRASISWMVSLPFVILTVCILGTYLFFCYSFRLFVHLLSESKLKYQGTNLLLIGNTQIHLFKTWRINSLITLVIALSLAMIGGMTSISTLIAHHEAISTPMSYQLDTQTAKQLRPILAEENQKITDEITFHYKAVGSYYEMNLGALKGETEMQLVNLISEKEYQKFQKIKKDLPQIQLNSSNSTVLFDEVQTLIRNFSSYGKTIYLPGQKELSIQRMLPGFLGDEDMRYVGPTLVVSESVFEQTTGVDYQLVYLNVSGGDEEKITDRLNQELTTKWGNMIYYDYEITSEGLKGTIGTKPIDWQDERITPTRFIGEMSRLNYTARYPRMRAVDRQIGINIFVALFVGMIVIVATGSILMVRQLAEAESEKGNYQLLTKLGISQRKTNRMIYEQTALIFFPPMLLGILHAIFAINVFAQYIEAADYWLAYLVCGLLIIIYVCFYFITSRFYCRIIEE</sequence>
<dbReference type="EMBL" id="NGMO01000004">
    <property type="protein sequence ID" value="OTP09626.1"/>
    <property type="molecule type" value="Genomic_DNA"/>
</dbReference>
<comment type="caution">
    <text evidence="8">The sequence shown here is derived from an EMBL/GenBank/DDBJ whole genome shotgun (WGS) entry which is preliminary data.</text>
</comment>
<evidence type="ECO:0000256" key="3">
    <source>
        <dbReference type="ARBA" id="ARBA00022692"/>
    </source>
</evidence>
<feature type="transmembrane region" description="Helical" evidence="6">
    <location>
        <begin position="59"/>
        <end position="80"/>
    </location>
</feature>
<evidence type="ECO:0000256" key="5">
    <source>
        <dbReference type="ARBA" id="ARBA00023136"/>
    </source>
</evidence>
<keyword evidence="3 6" id="KW-0812">Transmembrane</keyword>
<keyword evidence="9" id="KW-1185">Reference proteome</keyword>
<feature type="transmembrane region" description="Helical" evidence="6">
    <location>
        <begin position="242"/>
        <end position="266"/>
    </location>
</feature>
<dbReference type="GO" id="GO:0055085">
    <property type="term" value="P:transmembrane transport"/>
    <property type="evidence" value="ECO:0007669"/>
    <property type="project" value="UniProtKB-UniRule"/>
</dbReference>
<dbReference type="PANTHER" id="PTHR46795:SF3">
    <property type="entry name" value="ABC TRANSPORTER PERMEASE"/>
    <property type="match status" value="1"/>
</dbReference>
<gene>
    <name evidence="8" type="ORF">A5844_002406</name>
</gene>
<evidence type="ECO:0000256" key="2">
    <source>
        <dbReference type="ARBA" id="ARBA00022475"/>
    </source>
</evidence>
<dbReference type="PANTHER" id="PTHR46795">
    <property type="entry name" value="ABC TRANSPORTER PERMEASE-RELATED-RELATED"/>
    <property type="match status" value="1"/>
</dbReference>
<feature type="domain" description="ABC3 transporter permease C-terminal" evidence="7">
    <location>
        <begin position="61"/>
        <end position="178"/>
    </location>
</feature>